<dbReference type="EMBL" id="CP012040">
    <property type="protein sequence ID" value="AKP51791.1"/>
    <property type="molecule type" value="Genomic_DNA"/>
</dbReference>
<dbReference type="CDD" id="cd08977">
    <property type="entry name" value="SusD"/>
    <property type="match status" value="1"/>
</dbReference>
<dbReference type="STRING" id="320787.CA2015_2375"/>
<comment type="similarity">
    <text evidence="2">Belongs to the SusD family.</text>
</comment>
<protein>
    <submittedName>
        <fullName evidence="9">RagB/SusD domain-containing protein</fullName>
    </submittedName>
</protein>
<evidence type="ECO:0000256" key="2">
    <source>
        <dbReference type="ARBA" id="ARBA00006275"/>
    </source>
</evidence>
<keyword evidence="5" id="KW-0998">Cell outer membrane</keyword>
<dbReference type="Pfam" id="PF14322">
    <property type="entry name" value="SusD-like_3"/>
    <property type="match status" value="1"/>
</dbReference>
<dbReference type="InterPro" id="IPR011990">
    <property type="entry name" value="TPR-like_helical_dom_sf"/>
</dbReference>
<keyword evidence="6" id="KW-1133">Transmembrane helix</keyword>
<feature type="domain" description="SusD-like N-terminal" evidence="8">
    <location>
        <begin position="78"/>
        <end position="222"/>
    </location>
</feature>
<sequence length="495" mass="56196">MKKLVNKKIYLLGIIVFLFNYSCITPLELAPISSIGANSFWQSEQDATGGVIGMYNQFRDLSNRTLYLMGEARSEVMGHGLQNADYRQKYFENDMNEGNADLDWLQSYRVINYANLVIKNVPNITFPNEGKKKDLLAQAYSMRAFVYFVLAKTWGDVPLITEPVEGYDAETTFQERAAVSTVFDLIKADLDMAVSLFPNNEFENGRSMWSKPAVNTLKGDVYLWTGKTMGGGDADITIALSALNDAKTADLTLLDDYSRVFDFDNKRNNEIIFSVHFNDFEVSNNMFSDMYINALDLRETYTPETLDAIGTPGGFNWWAPSALMRDQFMDEDSRKDGSFYEIYDYEAENPFITSIVVKGSGYTEAGSRIFLDDIVIYRYAELLLLIAEAKNALGQDPSAEINEVRARAYGENFSSYAFTSGSQAENDETILQERLFELAFEGKRWWDLIRFDKAFEKVPSLQGKEGQNHLLVWPITLETISLNSKITQNSGYEQQ</sequence>
<evidence type="ECO:0000259" key="7">
    <source>
        <dbReference type="Pfam" id="PF07980"/>
    </source>
</evidence>
<keyword evidence="4 6" id="KW-0472">Membrane</keyword>
<dbReference type="InterPro" id="IPR012944">
    <property type="entry name" value="SusD_RagB_dom"/>
</dbReference>
<evidence type="ECO:0000313" key="10">
    <source>
        <dbReference type="Proteomes" id="UP000036520"/>
    </source>
</evidence>
<evidence type="ECO:0000256" key="4">
    <source>
        <dbReference type="ARBA" id="ARBA00023136"/>
    </source>
</evidence>
<keyword evidence="3" id="KW-0732">Signal</keyword>
<dbReference type="SUPFAM" id="SSF48452">
    <property type="entry name" value="TPR-like"/>
    <property type="match status" value="1"/>
</dbReference>
<dbReference type="GO" id="GO:0009279">
    <property type="term" value="C:cell outer membrane"/>
    <property type="evidence" value="ECO:0007669"/>
    <property type="project" value="UniProtKB-SubCell"/>
</dbReference>
<feature type="domain" description="RagB/SusD" evidence="7">
    <location>
        <begin position="372"/>
        <end position="492"/>
    </location>
</feature>
<keyword evidence="10" id="KW-1185">Reference proteome</keyword>
<feature type="transmembrane region" description="Helical" evidence="6">
    <location>
        <begin position="9"/>
        <end position="27"/>
    </location>
</feature>
<proteinExistence type="inferred from homology"/>
<evidence type="ECO:0000313" key="9">
    <source>
        <dbReference type="EMBL" id="AKP51791.1"/>
    </source>
</evidence>
<accession>A0A0H4PBG1</accession>
<evidence type="ECO:0000256" key="6">
    <source>
        <dbReference type="SAM" id="Phobius"/>
    </source>
</evidence>
<dbReference type="OrthoDB" id="691907at2"/>
<dbReference type="InterPro" id="IPR033985">
    <property type="entry name" value="SusD-like_N"/>
</dbReference>
<evidence type="ECO:0000256" key="1">
    <source>
        <dbReference type="ARBA" id="ARBA00004442"/>
    </source>
</evidence>
<evidence type="ECO:0000256" key="3">
    <source>
        <dbReference type="ARBA" id="ARBA00022729"/>
    </source>
</evidence>
<gene>
    <name evidence="9" type="ORF">CA2015_2375</name>
</gene>
<evidence type="ECO:0000256" key="5">
    <source>
        <dbReference type="ARBA" id="ARBA00023237"/>
    </source>
</evidence>
<comment type="subcellular location">
    <subcellularLocation>
        <location evidence="1">Cell outer membrane</location>
    </subcellularLocation>
</comment>
<dbReference type="KEGG" id="camu:CA2015_2375"/>
<reference evidence="9 10" key="1">
    <citation type="submission" date="2015-07" db="EMBL/GenBank/DDBJ databases">
        <authorList>
            <person name="Kim K.M."/>
        </authorList>
    </citation>
    <scope>NUCLEOTIDE SEQUENCE [LARGE SCALE GENOMIC DNA]</scope>
    <source>
        <strain evidence="9 10">KCTC 12363</strain>
    </source>
</reference>
<name>A0A0H4PBG1_9BACT</name>
<dbReference type="Gene3D" id="1.25.40.390">
    <property type="match status" value="1"/>
</dbReference>
<evidence type="ECO:0000259" key="8">
    <source>
        <dbReference type="Pfam" id="PF14322"/>
    </source>
</evidence>
<dbReference type="AlphaFoldDB" id="A0A0H4PBG1"/>
<dbReference type="Proteomes" id="UP000036520">
    <property type="component" value="Chromosome"/>
</dbReference>
<dbReference type="Pfam" id="PF07980">
    <property type="entry name" value="SusD_RagB"/>
    <property type="match status" value="1"/>
</dbReference>
<organism evidence="9 10">
    <name type="scientific">Cyclobacterium amurskyense</name>
    <dbReference type="NCBI Taxonomy" id="320787"/>
    <lineage>
        <taxon>Bacteria</taxon>
        <taxon>Pseudomonadati</taxon>
        <taxon>Bacteroidota</taxon>
        <taxon>Cytophagia</taxon>
        <taxon>Cytophagales</taxon>
        <taxon>Cyclobacteriaceae</taxon>
        <taxon>Cyclobacterium</taxon>
    </lineage>
</organism>
<dbReference type="RefSeq" id="WP_048642096.1">
    <property type="nucleotide sequence ID" value="NZ_CAXBGM010000008.1"/>
</dbReference>
<keyword evidence="6" id="KW-0812">Transmembrane</keyword>